<feature type="region of interest" description="Disordered" evidence="1">
    <location>
        <begin position="527"/>
        <end position="547"/>
    </location>
</feature>
<proteinExistence type="predicted"/>
<keyword evidence="2" id="KW-1133">Transmembrane helix</keyword>
<evidence type="ECO:0000313" key="3">
    <source>
        <dbReference type="EMBL" id="NMQ18747.1"/>
    </source>
</evidence>
<dbReference type="InterPro" id="IPR017850">
    <property type="entry name" value="Alkaline_phosphatase_core_sf"/>
</dbReference>
<feature type="transmembrane region" description="Helical" evidence="2">
    <location>
        <begin position="35"/>
        <end position="52"/>
    </location>
</feature>
<feature type="transmembrane region" description="Helical" evidence="2">
    <location>
        <begin position="114"/>
        <end position="135"/>
    </location>
</feature>
<name>A0ABX1THA0_9GAMM</name>
<feature type="transmembrane region" description="Helical" evidence="2">
    <location>
        <begin position="147"/>
        <end position="166"/>
    </location>
</feature>
<reference evidence="3 4" key="1">
    <citation type="submission" date="2019-03" db="EMBL/GenBank/DDBJ databases">
        <title>Metabolic reconstructions from genomes of highly enriched 'Candidatus Accumulibacter' and 'Candidatus Competibacter' bioreactor populations.</title>
        <authorList>
            <person name="Annavajhala M.K."/>
            <person name="Welles L."/>
            <person name="Abbas B."/>
            <person name="Sorokin D."/>
            <person name="Park H."/>
            <person name="Van Loosdrecht M."/>
            <person name="Chandran K."/>
        </authorList>
    </citation>
    <scope>NUCLEOTIDE SEQUENCE [LARGE SCALE GENOMIC DNA]</scope>
    <source>
        <strain evidence="3 4">SBR_G</strain>
    </source>
</reference>
<evidence type="ECO:0000256" key="1">
    <source>
        <dbReference type="SAM" id="MobiDB-lite"/>
    </source>
</evidence>
<keyword evidence="2" id="KW-0812">Transmembrane</keyword>
<dbReference type="Proteomes" id="UP000760480">
    <property type="component" value="Unassembled WGS sequence"/>
</dbReference>
<dbReference type="Gene3D" id="3.40.720.10">
    <property type="entry name" value="Alkaline Phosphatase, subunit A"/>
    <property type="match status" value="1"/>
</dbReference>
<evidence type="ECO:0000313" key="4">
    <source>
        <dbReference type="Proteomes" id="UP000760480"/>
    </source>
</evidence>
<keyword evidence="4" id="KW-1185">Reference proteome</keyword>
<accession>A0ABX1THA0</accession>
<comment type="caution">
    <text evidence="3">The sequence shown here is derived from an EMBL/GenBank/DDBJ whole genome shotgun (WGS) entry which is preliminary data.</text>
</comment>
<dbReference type="SUPFAM" id="SSF53649">
    <property type="entry name" value="Alkaline phosphatase-like"/>
    <property type="match status" value="1"/>
</dbReference>
<protein>
    <recommendedName>
        <fullName evidence="5">Sulfatase N-terminal domain-containing protein</fullName>
    </recommendedName>
</protein>
<evidence type="ECO:0008006" key="5">
    <source>
        <dbReference type="Google" id="ProtNLM"/>
    </source>
</evidence>
<feature type="transmembrane region" description="Helical" evidence="2">
    <location>
        <begin position="64"/>
        <end position="85"/>
    </location>
</feature>
<dbReference type="RefSeq" id="WP_169248008.1">
    <property type="nucleotide sequence ID" value="NZ_SPMZ01000016.1"/>
</dbReference>
<sequence length="547" mass="59898">MPNLPRICLALLLLNSALTFQNRWPTIGVRWVPELSLELAVLLLALALLAAWRGVPGRATRNVLFGCLLVLVLGRYLDVTVPALMGRSINLYWDSQHLPRIVAMFMDNVAGWQWLLALLALLALLFALAAVLRWAFSTIMATLARPVGRRGIGALTLVLLMMYGAGRLSPRSPTEHWFALPVTGMLVEQAKLILDATVFRDHGRIAAQPPLPVSDLGRLGGGDLFVIFFESYGALVFDDPCFAVPLAGDFATFEHSLAAFGWRVVSARVESSTFGGSSWLAHSSLLSGLRIADQGDYQDLLASDRATLTSRLATVGYRTISVMPGLKYAWPEGQFYRFDRIYNAEGLQYPGPAYGWWVIPDQYSLYHIHQAEVAPSGRAPLLVFYPTINSHAPFAPLPPYRPDWSVFDAPPTAAVVAEAVELNQRLDGRELASAYLQSVRYNLAVLGGYLRRYALANALLLVLGDHQPPAVVGGRDIPWQVPVHLFSRDPALIEAFEQAGFQPGIMPGPAALGGIEMLGPLLLRTLDSRRPNAPQPTPLTATAPQIR</sequence>
<gene>
    <name evidence="3" type="ORF">E4P82_05745</name>
</gene>
<organism evidence="3 4">
    <name type="scientific">Candidatus Competibacter phosphatis</name>
    <dbReference type="NCBI Taxonomy" id="221280"/>
    <lineage>
        <taxon>Bacteria</taxon>
        <taxon>Pseudomonadati</taxon>
        <taxon>Pseudomonadota</taxon>
        <taxon>Gammaproteobacteria</taxon>
        <taxon>Candidatus Competibacteraceae</taxon>
        <taxon>Candidatus Competibacter</taxon>
    </lineage>
</organism>
<feature type="compositionally biased region" description="Low complexity" evidence="1">
    <location>
        <begin position="538"/>
        <end position="547"/>
    </location>
</feature>
<keyword evidence="2" id="KW-0472">Membrane</keyword>
<dbReference type="EMBL" id="SPMZ01000016">
    <property type="protein sequence ID" value="NMQ18747.1"/>
    <property type="molecule type" value="Genomic_DNA"/>
</dbReference>
<evidence type="ECO:0000256" key="2">
    <source>
        <dbReference type="SAM" id="Phobius"/>
    </source>
</evidence>